<reference evidence="2 3" key="1">
    <citation type="journal article" date="2006" name="Science">
        <title>Phytophthora genome sequences uncover evolutionary origins and mechanisms of pathogenesis.</title>
        <authorList>
            <person name="Tyler B.M."/>
            <person name="Tripathy S."/>
            <person name="Zhang X."/>
            <person name="Dehal P."/>
            <person name="Jiang R.H."/>
            <person name="Aerts A."/>
            <person name="Arredondo F.D."/>
            <person name="Baxter L."/>
            <person name="Bensasson D."/>
            <person name="Beynon J.L."/>
            <person name="Chapman J."/>
            <person name="Damasceno C.M."/>
            <person name="Dorrance A.E."/>
            <person name="Dou D."/>
            <person name="Dickerman A.W."/>
            <person name="Dubchak I.L."/>
            <person name="Garbelotto M."/>
            <person name="Gijzen M."/>
            <person name="Gordon S.G."/>
            <person name="Govers F."/>
            <person name="Grunwald N.J."/>
            <person name="Huang W."/>
            <person name="Ivors K.L."/>
            <person name="Jones R.W."/>
            <person name="Kamoun S."/>
            <person name="Krampis K."/>
            <person name="Lamour K.H."/>
            <person name="Lee M.K."/>
            <person name="McDonald W.H."/>
            <person name="Medina M."/>
            <person name="Meijer H.J."/>
            <person name="Nordberg E.K."/>
            <person name="Maclean D.J."/>
            <person name="Ospina-Giraldo M.D."/>
            <person name="Morris P.F."/>
            <person name="Phuntumart V."/>
            <person name="Putnam N.H."/>
            <person name="Rash S."/>
            <person name="Rose J.K."/>
            <person name="Sakihama Y."/>
            <person name="Salamov A.A."/>
            <person name="Savidor A."/>
            <person name="Scheuring C.F."/>
            <person name="Smith B.M."/>
            <person name="Sobral B.W."/>
            <person name="Terry A."/>
            <person name="Torto-Alalibo T.A."/>
            <person name="Win J."/>
            <person name="Xu Z."/>
            <person name="Zhang H."/>
            <person name="Grigoriev I.V."/>
            <person name="Rokhsar D.S."/>
            <person name="Boore J.L."/>
        </authorList>
    </citation>
    <scope>NUCLEOTIDE SEQUENCE [LARGE SCALE GENOMIC DNA]</scope>
    <source>
        <strain evidence="2 3">P6497</strain>
    </source>
</reference>
<dbReference type="RefSeq" id="XP_009531882.1">
    <property type="nucleotide sequence ID" value="XM_009533587.1"/>
</dbReference>
<dbReference type="GeneID" id="20648858"/>
<evidence type="ECO:0000256" key="1">
    <source>
        <dbReference type="SAM" id="MobiDB-lite"/>
    </source>
</evidence>
<dbReference type="AlphaFoldDB" id="G4ZVT5"/>
<evidence type="ECO:0000313" key="3">
    <source>
        <dbReference type="Proteomes" id="UP000002640"/>
    </source>
</evidence>
<dbReference type="Proteomes" id="UP000002640">
    <property type="component" value="Unassembled WGS sequence"/>
</dbReference>
<dbReference type="InParanoid" id="G4ZVT5"/>
<gene>
    <name evidence="2" type="ORF">PHYSODRAFT_347202</name>
</gene>
<feature type="compositionally biased region" description="Low complexity" evidence="1">
    <location>
        <begin position="241"/>
        <end position="259"/>
    </location>
</feature>
<evidence type="ECO:0008006" key="4">
    <source>
        <dbReference type="Google" id="ProtNLM"/>
    </source>
</evidence>
<organism evidence="2 3">
    <name type="scientific">Phytophthora sojae (strain P6497)</name>
    <name type="common">Soybean stem and root rot agent</name>
    <name type="synonym">Phytophthora megasperma f. sp. glycines</name>
    <dbReference type="NCBI Taxonomy" id="1094619"/>
    <lineage>
        <taxon>Eukaryota</taxon>
        <taxon>Sar</taxon>
        <taxon>Stramenopiles</taxon>
        <taxon>Oomycota</taxon>
        <taxon>Peronosporomycetes</taxon>
        <taxon>Peronosporales</taxon>
        <taxon>Peronosporaceae</taxon>
        <taxon>Phytophthora</taxon>
    </lineage>
</organism>
<dbReference type="EMBL" id="JH159157">
    <property type="protein sequence ID" value="EGZ11549.1"/>
    <property type="molecule type" value="Genomic_DNA"/>
</dbReference>
<name>G4ZVT5_PHYSP</name>
<dbReference type="KEGG" id="psoj:PHYSODRAFT_347202"/>
<evidence type="ECO:0000313" key="2">
    <source>
        <dbReference type="EMBL" id="EGZ11549.1"/>
    </source>
</evidence>
<keyword evidence="3" id="KW-1185">Reference proteome</keyword>
<feature type="region of interest" description="Disordered" evidence="1">
    <location>
        <begin position="240"/>
        <end position="259"/>
    </location>
</feature>
<protein>
    <recommendedName>
        <fullName evidence="4">Elicitin</fullName>
    </recommendedName>
</protein>
<accession>G4ZVT5</accession>
<proteinExistence type="predicted"/>
<sequence>MAALDSTSTCCDDFLTQIKSLFGDSLDDMVTMLLQLGTKAMCSQRTYTNVKGVSTTEFCGYVVIKSFEEIESQNAVATILSLFQIPSNQMCKAMEGKSFTTTEGGSARIEFNTEDYDTMGICVQPVDNLIQYIASWPIFSLTFDANGTDITLANLFKSGKSVRGDLILSYMATLTNLPLILLRALDSLAQELGGGGDSGSWGDSSSSIVDSFLELINTLSYFADMSVHIPNDGGCTYADQSLSDPSTGSASSSGSSATTTTATDTSAASALKPAVMAGIGAALLLMAQL</sequence>